<feature type="domain" description="Histidine kinase/HSP90-like ATPase" evidence="3">
    <location>
        <begin position="6"/>
        <end position="121"/>
    </location>
</feature>
<dbReference type="Pfam" id="PF13581">
    <property type="entry name" value="HATPase_c_2"/>
    <property type="match status" value="1"/>
</dbReference>
<dbReference type="Proteomes" id="UP000603708">
    <property type="component" value="Unassembled WGS sequence"/>
</dbReference>
<comment type="caution">
    <text evidence="4">The sequence shown here is derived from an EMBL/GenBank/DDBJ whole genome shotgun (WGS) entry which is preliminary data.</text>
</comment>
<evidence type="ECO:0000313" key="4">
    <source>
        <dbReference type="EMBL" id="GHH70695.1"/>
    </source>
</evidence>
<feature type="region of interest" description="Disordered" evidence="2">
    <location>
        <begin position="71"/>
        <end position="93"/>
    </location>
</feature>
<dbReference type="SUPFAM" id="SSF55874">
    <property type="entry name" value="ATPase domain of HSP90 chaperone/DNA topoisomerase II/histidine kinase"/>
    <property type="match status" value="1"/>
</dbReference>
<protein>
    <recommendedName>
        <fullName evidence="3">Histidine kinase/HSP90-like ATPase domain-containing protein</fullName>
    </recommendedName>
</protein>
<dbReference type="AlphaFoldDB" id="A0A919FS50"/>
<dbReference type="InterPro" id="IPR036890">
    <property type="entry name" value="HATPase_C_sf"/>
</dbReference>
<keyword evidence="1" id="KW-0723">Serine/threonine-protein kinase</keyword>
<dbReference type="PANTHER" id="PTHR35526:SF3">
    <property type="entry name" value="ANTI-SIGMA-F FACTOR RSBW"/>
    <property type="match status" value="1"/>
</dbReference>
<dbReference type="GO" id="GO:0004674">
    <property type="term" value="F:protein serine/threonine kinase activity"/>
    <property type="evidence" value="ECO:0007669"/>
    <property type="project" value="UniProtKB-KW"/>
</dbReference>
<dbReference type="CDD" id="cd16936">
    <property type="entry name" value="HATPase_RsbW-like"/>
    <property type="match status" value="1"/>
</dbReference>
<proteinExistence type="predicted"/>
<evidence type="ECO:0000313" key="5">
    <source>
        <dbReference type="Proteomes" id="UP000603708"/>
    </source>
</evidence>
<dbReference type="Gene3D" id="3.30.565.10">
    <property type="entry name" value="Histidine kinase-like ATPase, C-terminal domain"/>
    <property type="match status" value="1"/>
</dbReference>
<name>A0A919FS50_9ACTN</name>
<accession>A0A919FS50</accession>
<sequence>MGEHSARHLRRILRAYLLAWEMPELVDAGTLALTELVANVVRHVPGRHCTVRLLREPKGLRVEVSDDSPVLPRVRPVPHPAEPGVGPDDLTEDGRGLAVVAGTVDRWGVLPRVDGAGKTVWYECDAKGS</sequence>
<evidence type="ECO:0000256" key="2">
    <source>
        <dbReference type="SAM" id="MobiDB-lite"/>
    </source>
</evidence>
<dbReference type="InterPro" id="IPR003594">
    <property type="entry name" value="HATPase_dom"/>
</dbReference>
<reference evidence="4" key="2">
    <citation type="submission" date="2020-09" db="EMBL/GenBank/DDBJ databases">
        <authorList>
            <person name="Sun Q."/>
            <person name="Ohkuma M."/>
        </authorList>
    </citation>
    <scope>NUCLEOTIDE SEQUENCE</scope>
    <source>
        <strain evidence="4">JCM 5069</strain>
    </source>
</reference>
<keyword evidence="1" id="KW-0808">Transferase</keyword>
<gene>
    <name evidence="4" type="ORF">GCM10018793_05130</name>
</gene>
<evidence type="ECO:0000256" key="1">
    <source>
        <dbReference type="ARBA" id="ARBA00022527"/>
    </source>
</evidence>
<keyword evidence="5" id="KW-1185">Reference proteome</keyword>
<evidence type="ECO:0000259" key="3">
    <source>
        <dbReference type="Pfam" id="PF13581"/>
    </source>
</evidence>
<dbReference type="PANTHER" id="PTHR35526">
    <property type="entry name" value="ANTI-SIGMA-F FACTOR RSBW-RELATED"/>
    <property type="match status" value="1"/>
</dbReference>
<dbReference type="EMBL" id="BNCD01000001">
    <property type="protein sequence ID" value="GHH70695.1"/>
    <property type="molecule type" value="Genomic_DNA"/>
</dbReference>
<keyword evidence="1" id="KW-0418">Kinase</keyword>
<dbReference type="InterPro" id="IPR050267">
    <property type="entry name" value="Anti-sigma-factor_SerPK"/>
</dbReference>
<reference evidence="4" key="1">
    <citation type="journal article" date="2014" name="Int. J. Syst. Evol. Microbiol.">
        <title>Complete genome sequence of Corynebacterium casei LMG S-19264T (=DSM 44701T), isolated from a smear-ripened cheese.</title>
        <authorList>
            <consortium name="US DOE Joint Genome Institute (JGI-PGF)"/>
            <person name="Walter F."/>
            <person name="Albersmeier A."/>
            <person name="Kalinowski J."/>
            <person name="Ruckert C."/>
        </authorList>
    </citation>
    <scope>NUCLEOTIDE SEQUENCE</scope>
    <source>
        <strain evidence="4">JCM 5069</strain>
    </source>
</reference>
<organism evidence="4 5">
    <name type="scientific">Streptomyces sulfonofaciens</name>
    <dbReference type="NCBI Taxonomy" id="68272"/>
    <lineage>
        <taxon>Bacteria</taxon>
        <taxon>Bacillati</taxon>
        <taxon>Actinomycetota</taxon>
        <taxon>Actinomycetes</taxon>
        <taxon>Kitasatosporales</taxon>
        <taxon>Streptomycetaceae</taxon>
        <taxon>Streptomyces</taxon>
    </lineage>
</organism>
<dbReference type="RefSeq" id="WP_189929162.1">
    <property type="nucleotide sequence ID" value="NZ_BNCD01000001.1"/>
</dbReference>